<accession>A0A7I8VCX9</accession>
<proteinExistence type="predicted"/>
<sequence>MNSSEELKINPLLSFYKNNLKELLADDERFIIHLCQESVFNLDDRKRVKLDFEAIFNSYILTLPTYKLLAILHKLSLDKHVNLARKIENTWESLIIETKRLAVENYSTVLKFSKFQSDKVNFINFQNILTPIQIVARKKPESYKDDVYFEEGFEFLENIDNSQGRFLIKGEAGVGKSYHFIKLIHLWAIQERILQDYLVLKVDLSQLSSNDSFEENLYNQNFSKDSWVTRDLLHYFLSDDCEYRNIKIIFLFDGADEYGSKESLFSNIIENDGCIKFPIIVWCRNWKAEQIEDTYHNVLEILGYKDDHIPLFFAKFFHEGTDIFQNLIESDNTPKSQQLINFLQKNREDLLKSCSNPLIASITANIWDTKWNSMKKDSYSIYDDAVELLMKNRTNTIDKEDYDAFLHQCALEAFINILFDKPIEMKKYSEDSKVFGNLLTTLTCFQTGKKHYRFIHFSFQEYFAAKFIIKCLETNANCLISDVTEQQCQGKLLEIICQSTYTLKLKATFDFIKSQNMQIFSMIIKENPIILSILDTVNEKIIDLIKYKSDSQKIYLEDGYLSTTVWFSIVETFSRNITVLSFKNVKINFQKFINISIESLKGTLIELSIDSGVYNHFSVRMIEDIVKEFSNLKLLLLANIPFNNSKKANFFINSNSLESLSLINCEIDFNLLNLLKCRHLNHLNLSHNTIAAGQLEKLVDYLENSLELHSINFSYCALKDEHFTILKRLFEEMTDIYNFWLDGNEFSDSFVDDLMKFLIENGNNVKEFSVKDCNSNITASTVTSLLDNNLSLNILNLYGNKLLNVREVSFPKSIILSKELQELRFPIMDCDTAIEYKDFYEIMDGNLELKMLDYSGNNLKVQFLFGVLQKIISFSTNLESINLSNCKLPLEHQEELFNSLKVHDKLLNMNLEGNLLNEKIFLNFINHRSKKLNKEGVKLNVSQCDLRQFSLIELINLNMLSINLSGNNLKETINWKKMTIKNPTCIKELLLQKCQLNSSFVNVLTVNLHNLPSLEVLDISINKFSDQAILNFFNKASTQKNSLKYVYFYGGKLTIKALIDLSISISKINDIEVINSPFIDEESDDFNQLNSINLANSKYFNLQIINEILFQIDSIMKYKKLQINSTESPRYDMIRMVKESSLEIRSISIYDDLIPDEINHMKSIIENNTDIETMELNFNLSHETIMTFFGMTKEFIRRIKSFSYNSNSNSKSSIMDIINFHEFLHNQQDLKRLSLTCLNFVTSNAIKFFKDYPNNSQNLNTLKLFRSKFTEETSEYLGKFISNQLGLKSLDLGSINLDGNIGEKLFKNISNSCCNLNKINLSNCHLNDTALEYLGQVFSYQTHLDSIDLSGIDLSNKYGCQLFQNLANSNKFTKVKLQNCSLNGKILPDLQRFIQNQTNLNVVDLSNVKYNVDIQQDILQDFSFKCKNISELYLRNCRFSDSLSRVIGKLLTEQNSINVLDLSFSNLSKTGAENLFNQISHNTSLSEVDLSNSTFTEDMIEYIGKFLYNQISLKVMNISMIKLKNMVGMLFFQHLTNPNMKLKELYLTGCKFTANMTEYIGKFIDSQNHLQILDLSNTNLRSNIGKNLFINISNKCCNLRNLNMENCQLTEDMTEELGKFIGYQNQLNILDLADVNLEHNIGKNLFENISKVCCNIHEICLDDCKLTEDMSDSLGKFIGYQNKLELLYMANADLKNDIGKNFFRNISSQCCNIREIIMEKSIFTEDVTKYLGEFISYQKKLKLLDIADTKLDNAIGMNLFKNVSDLCCPKAVNLLGCKLSDQVTECLDNTFGLETDIAMDSSADECVNEEIDMLA</sequence>
<name>A0A7I8VCX9_9ANNE</name>
<keyword evidence="2" id="KW-0963">Cytoplasm</keyword>
<organism evidence="4 5">
    <name type="scientific">Dimorphilus gyrociliatus</name>
    <dbReference type="NCBI Taxonomy" id="2664684"/>
    <lineage>
        <taxon>Eukaryota</taxon>
        <taxon>Metazoa</taxon>
        <taxon>Spiralia</taxon>
        <taxon>Lophotrochozoa</taxon>
        <taxon>Annelida</taxon>
        <taxon>Polychaeta</taxon>
        <taxon>Polychaeta incertae sedis</taxon>
        <taxon>Dinophilidae</taxon>
        <taxon>Dimorphilus</taxon>
    </lineage>
</organism>
<dbReference type="InterPro" id="IPR032675">
    <property type="entry name" value="LRR_dom_sf"/>
</dbReference>
<dbReference type="Gene3D" id="3.80.10.10">
    <property type="entry name" value="Ribonuclease Inhibitor"/>
    <property type="match status" value="4"/>
</dbReference>
<evidence type="ECO:0000256" key="1">
    <source>
        <dbReference type="ARBA" id="ARBA00004496"/>
    </source>
</evidence>
<evidence type="ECO:0000256" key="2">
    <source>
        <dbReference type="ARBA" id="ARBA00022490"/>
    </source>
</evidence>
<gene>
    <name evidence="4" type="ORF">DGYR_LOCUS2954</name>
</gene>
<keyword evidence="5" id="KW-1185">Reference proteome</keyword>
<dbReference type="InterPro" id="IPR050637">
    <property type="entry name" value="NLRP_innate_immun_reg"/>
</dbReference>
<dbReference type="PANTHER" id="PTHR45690:SF19">
    <property type="entry name" value="NACHT, LRR AND PYD DOMAINS-CONTAINING PROTEIN 3"/>
    <property type="match status" value="1"/>
</dbReference>
<evidence type="ECO:0000256" key="3">
    <source>
        <dbReference type="ARBA" id="ARBA00022737"/>
    </source>
</evidence>
<keyword evidence="3" id="KW-0677">Repeat</keyword>
<dbReference type="SUPFAM" id="SSF52047">
    <property type="entry name" value="RNI-like"/>
    <property type="match status" value="4"/>
</dbReference>
<dbReference type="PANTHER" id="PTHR45690">
    <property type="entry name" value="NACHT, LRR AND PYD DOMAINS-CONTAINING PROTEIN 12"/>
    <property type="match status" value="1"/>
</dbReference>
<dbReference type="InterPro" id="IPR027417">
    <property type="entry name" value="P-loop_NTPase"/>
</dbReference>
<comment type="subcellular location">
    <subcellularLocation>
        <location evidence="1">Cytoplasm</location>
    </subcellularLocation>
</comment>
<evidence type="ECO:0000313" key="5">
    <source>
        <dbReference type="Proteomes" id="UP000549394"/>
    </source>
</evidence>
<dbReference type="Gene3D" id="3.40.50.300">
    <property type="entry name" value="P-loop containing nucleotide triphosphate hydrolases"/>
    <property type="match status" value="1"/>
</dbReference>
<protein>
    <submittedName>
        <fullName evidence="4">DgyrCDS3211</fullName>
    </submittedName>
</protein>
<reference evidence="4 5" key="1">
    <citation type="submission" date="2020-08" db="EMBL/GenBank/DDBJ databases">
        <authorList>
            <person name="Hejnol A."/>
        </authorList>
    </citation>
    <scope>NUCLEOTIDE SEQUENCE [LARGE SCALE GENOMIC DNA]</scope>
</reference>
<evidence type="ECO:0000313" key="4">
    <source>
        <dbReference type="EMBL" id="CAD5114063.1"/>
    </source>
</evidence>
<dbReference type="OrthoDB" id="10071976at2759"/>
<comment type="caution">
    <text evidence="4">The sequence shown here is derived from an EMBL/GenBank/DDBJ whole genome shotgun (WGS) entry which is preliminary data.</text>
</comment>
<dbReference type="Proteomes" id="UP000549394">
    <property type="component" value="Unassembled WGS sequence"/>
</dbReference>
<dbReference type="GO" id="GO:0005829">
    <property type="term" value="C:cytosol"/>
    <property type="evidence" value="ECO:0007669"/>
    <property type="project" value="UniProtKB-SubCell"/>
</dbReference>
<dbReference type="EMBL" id="CAJFCJ010000005">
    <property type="protein sequence ID" value="CAD5114063.1"/>
    <property type="molecule type" value="Genomic_DNA"/>
</dbReference>